<dbReference type="InterPro" id="IPR052718">
    <property type="entry name" value="NmrA-type_oxidoreductase"/>
</dbReference>
<evidence type="ECO:0000313" key="3">
    <source>
        <dbReference type="Proteomes" id="UP000319804"/>
    </source>
</evidence>
<dbReference type="EMBL" id="VFPS01000002">
    <property type="protein sequence ID" value="TQM99048.1"/>
    <property type="molecule type" value="Genomic_DNA"/>
</dbReference>
<dbReference type="SUPFAM" id="SSF51735">
    <property type="entry name" value="NAD(P)-binding Rossmann-fold domains"/>
    <property type="match status" value="1"/>
</dbReference>
<keyword evidence="3" id="KW-1185">Reference proteome</keyword>
<dbReference type="PANTHER" id="PTHR47129:SF1">
    <property type="entry name" value="NMRA-LIKE DOMAIN-CONTAINING PROTEIN"/>
    <property type="match status" value="1"/>
</dbReference>
<dbReference type="Pfam" id="PF13460">
    <property type="entry name" value="NAD_binding_10"/>
    <property type="match status" value="1"/>
</dbReference>
<comment type="caution">
    <text evidence="2">The sequence shown here is derived from an EMBL/GenBank/DDBJ whole genome shotgun (WGS) entry which is preliminary data.</text>
</comment>
<reference evidence="2 3" key="1">
    <citation type="submission" date="2019-06" db="EMBL/GenBank/DDBJ databases">
        <title>Sequencing the genomes of 1000 actinobacteria strains.</title>
        <authorList>
            <person name="Klenk H.-P."/>
        </authorList>
    </citation>
    <scope>NUCLEOTIDE SEQUENCE [LARGE SCALE GENOMIC DNA]</scope>
    <source>
        <strain evidence="2 3">DSM 20427</strain>
    </source>
</reference>
<dbReference type="PANTHER" id="PTHR47129">
    <property type="entry name" value="QUINONE OXIDOREDUCTASE 2"/>
    <property type="match status" value="1"/>
</dbReference>
<dbReference type="Proteomes" id="UP000319804">
    <property type="component" value="Unassembled WGS sequence"/>
</dbReference>
<accession>A0A4Y3UGB3</accession>
<dbReference type="InterPro" id="IPR016040">
    <property type="entry name" value="NAD(P)-bd_dom"/>
</dbReference>
<sequence length="268" mass="28866">MWPDHKSSTVALMRKLVVCGADGNFGAIAADTLLSLVPAERVRVAAPTVEGTSRYRDAGVDTAVTNFNDTAGLTAAFEGAEKVLVISMPFVGPKRRDAHRNAVDACIAAGVSQIVYVSLVNATDPTNPSIEKIDHAWTEAYIQASGIDYVFLRNSQYAEAMITAYFASLPQGEMANNAGDGRMSFISRRDCATAAAYALANRFLHTEVSSAPFSSEGMVTFGQAIREGKMAVHTDDFRMITGRRPITVRDMFALSDEFQVGARHSVDA</sequence>
<feature type="domain" description="NAD(P)-binding" evidence="1">
    <location>
        <begin position="20"/>
        <end position="201"/>
    </location>
</feature>
<protein>
    <submittedName>
        <fullName evidence="2">NAD(P)H dehydrogenase (Quinone)</fullName>
    </submittedName>
</protein>
<dbReference type="Gene3D" id="3.40.50.720">
    <property type="entry name" value="NAD(P)-binding Rossmann-like Domain"/>
    <property type="match status" value="1"/>
</dbReference>
<evidence type="ECO:0000313" key="2">
    <source>
        <dbReference type="EMBL" id="TQM99048.1"/>
    </source>
</evidence>
<evidence type="ECO:0000259" key="1">
    <source>
        <dbReference type="Pfam" id="PF13460"/>
    </source>
</evidence>
<name>A0A4Y3UGB3_9MICO</name>
<organism evidence="2 3">
    <name type="scientific">Microbacterium lacticum</name>
    <dbReference type="NCBI Taxonomy" id="33885"/>
    <lineage>
        <taxon>Bacteria</taxon>
        <taxon>Bacillati</taxon>
        <taxon>Actinomycetota</taxon>
        <taxon>Actinomycetes</taxon>
        <taxon>Micrococcales</taxon>
        <taxon>Microbacteriaceae</taxon>
        <taxon>Microbacterium</taxon>
    </lineage>
</organism>
<dbReference type="InterPro" id="IPR036291">
    <property type="entry name" value="NAD(P)-bd_dom_sf"/>
</dbReference>
<dbReference type="AlphaFoldDB" id="A0A4Y3UGB3"/>
<proteinExistence type="predicted"/>
<gene>
    <name evidence="2" type="ORF">FHX68_1771</name>
</gene>